<evidence type="ECO:0000256" key="1">
    <source>
        <dbReference type="ARBA" id="ARBA00022617"/>
    </source>
</evidence>
<protein>
    <submittedName>
        <fullName evidence="8">Globin domain-containing protein</fullName>
    </submittedName>
</protein>
<feature type="domain" description="Globin" evidence="7">
    <location>
        <begin position="1"/>
        <end position="134"/>
    </location>
</feature>
<organism evidence="8 9">
    <name type="scientific">Pelomonas caseinilytica</name>
    <dbReference type="NCBI Taxonomy" id="2906763"/>
    <lineage>
        <taxon>Bacteria</taxon>
        <taxon>Pseudomonadati</taxon>
        <taxon>Pseudomonadota</taxon>
        <taxon>Betaproteobacteria</taxon>
        <taxon>Burkholderiales</taxon>
        <taxon>Sphaerotilaceae</taxon>
        <taxon>Roseateles</taxon>
    </lineage>
</organism>
<proteinExistence type="inferred from homology"/>
<evidence type="ECO:0000256" key="3">
    <source>
        <dbReference type="ARBA" id="ARBA00022723"/>
    </source>
</evidence>
<keyword evidence="9" id="KW-1185">Reference proteome</keyword>
<accession>A0ABS8XGG2</accession>
<dbReference type="InterPro" id="IPR000971">
    <property type="entry name" value="Globin"/>
</dbReference>
<evidence type="ECO:0000313" key="9">
    <source>
        <dbReference type="Proteomes" id="UP001201463"/>
    </source>
</evidence>
<dbReference type="InterPro" id="IPR012292">
    <property type="entry name" value="Globin/Proto"/>
</dbReference>
<evidence type="ECO:0000259" key="7">
    <source>
        <dbReference type="PROSITE" id="PS01033"/>
    </source>
</evidence>
<dbReference type="Proteomes" id="UP001201463">
    <property type="component" value="Unassembled WGS sequence"/>
</dbReference>
<dbReference type="SUPFAM" id="SSF46458">
    <property type="entry name" value="Globin-like"/>
    <property type="match status" value="1"/>
</dbReference>
<dbReference type="Gene3D" id="1.10.490.10">
    <property type="entry name" value="Globins"/>
    <property type="match status" value="1"/>
</dbReference>
<evidence type="ECO:0000313" key="8">
    <source>
        <dbReference type="EMBL" id="MCE4537576.1"/>
    </source>
</evidence>
<keyword evidence="3" id="KW-0479">Metal-binding</keyword>
<dbReference type="PROSITE" id="PS01033">
    <property type="entry name" value="GLOBIN"/>
    <property type="match status" value="1"/>
</dbReference>
<dbReference type="Pfam" id="PF00042">
    <property type="entry name" value="Globin"/>
    <property type="match status" value="1"/>
</dbReference>
<gene>
    <name evidence="8" type="ORF">LXT12_09975</name>
</gene>
<name>A0ABS8XGG2_9BURK</name>
<sequence length="162" mass="17640">MTPRQIQLLRDSFALVAPRATLAGALFYDKLFERDPSVSALFDTDMAAQSRRLFEMVGDALALLDHPDELDAVLQVLGARHAAYGVRDDHYDTVGAALLDTLEASLGEAFTPQARDAWAGLYVHISRLMRQGASRADLAIHRRHGPPGLTSDTPASRSTAAR</sequence>
<dbReference type="PANTHER" id="PTHR43396:SF3">
    <property type="entry name" value="FLAVOHEMOPROTEIN"/>
    <property type="match status" value="1"/>
</dbReference>
<dbReference type="RefSeq" id="WP_233391582.1">
    <property type="nucleotide sequence ID" value="NZ_JAJTWT010000003.1"/>
</dbReference>
<keyword evidence="5" id="KW-0813">Transport</keyword>
<dbReference type="CDD" id="cd12131">
    <property type="entry name" value="HGbI-like"/>
    <property type="match status" value="1"/>
</dbReference>
<evidence type="ECO:0000256" key="4">
    <source>
        <dbReference type="ARBA" id="ARBA00023004"/>
    </source>
</evidence>
<feature type="compositionally biased region" description="Polar residues" evidence="6">
    <location>
        <begin position="150"/>
        <end position="162"/>
    </location>
</feature>
<evidence type="ECO:0000256" key="6">
    <source>
        <dbReference type="SAM" id="MobiDB-lite"/>
    </source>
</evidence>
<dbReference type="PANTHER" id="PTHR43396">
    <property type="entry name" value="FLAVOHEMOPROTEIN"/>
    <property type="match status" value="1"/>
</dbReference>
<keyword evidence="4" id="KW-0408">Iron</keyword>
<dbReference type="EMBL" id="JAJTWT010000003">
    <property type="protein sequence ID" value="MCE4537576.1"/>
    <property type="molecule type" value="Genomic_DNA"/>
</dbReference>
<dbReference type="InterPro" id="IPR009050">
    <property type="entry name" value="Globin-like_sf"/>
</dbReference>
<comment type="similarity">
    <text evidence="5">Belongs to the globin family.</text>
</comment>
<feature type="region of interest" description="Disordered" evidence="6">
    <location>
        <begin position="141"/>
        <end position="162"/>
    </location>
</feature>
<comment type="caution">
    <text evidence="8">The sequence shown here is derived from an EMBL/GenBank/DDBJ whole genome shotgun (WGS) entry which is preliminary data.</text>
</comment>
<keyword evidence="1 5" id="KW-0349">Heme</keyword>
<keyword evidence="2 5" id="KW-0561">Oxygen transport</keyword>
<evidence type="ECO:0000256" key="5">
    <source>
        <dbReference type="RuleBase" id="RU000356"/>
    </source>
</evidence>
<evidence type="ECO:0000256" key="2">
    <source>
        <dbReference type="ARBA" id="ARBA00022621"/>
    </source>
</evidence>
<reference evidence="8 9" key="1">
    <citation type="submission" date="2021-12" db="EMBL/GenBank/DDBJ databases">
        <title>Genome seq of p7.</title>
        <authorList>
            <person name="Seo T."/>
        </authorList>
    </citation>
    <scope>NUCLEOTIDE SEQUENCE [LARGE SCALE GENOMIC DNA]</scope>
    <source>
        <strain evidence="8 9">P7</strain>
    </source>
</reference>